<evidence type="ECO:0000313" key="2">
    <source>
        <dbReference type="Proteomes" id="UP000829196"/>
    </source>
</evidence>
<comment type="caution">
    <text evidence="1">The sequence shown here is derived from an EMBL/GenBank/DDBJ whole genome shotgun (WGS) entry which is preliminary data.</text>
</comment>
<dbReference type="Proteomes" id="UP000829196">
    <property type="component" value="Unassembled WGS sequence"/>
</dbReference>
<evidence type="ECO:0000313" key="1">
    <source>
        <dbReference type="EMBL" id="KAI0514192.1"/>
    </source>
</evidence>
<organism evidence="1 2">
    <name type="scientific">Dendrobium nobile</name>
    <name type="common">Orchid</name>
    <dbReference type="NCBI Taxonomy" id="94219"/>
    <lineage>
        <taxon>Eukaryota</taxon>
        <taxon>Viridiplantae</taxon>
        <taxon>Streptophyta</taxon>
        <taxon>Embryophyta</taxon>
        <taxon>Tracheophyta</taxon>
        <taxon>Spermatophyta</taxon>
        <taxon>Magnoliopsida</taxon>
        <taxon>Liliopsida</taxon>
        <taxon>Asparagales</taxon>
        <taxon>Orchidaceae</taxon>
        <taxon>Epidendroideae</taxon>
        <taxon>Malaxideae</taxon>
        <taxon>Dendrobiinae</taxon>
        <taxon>Dendrobium</taxon>
    </lineage>
</organism>
<dbReference type="EMBL" id="JAGYWB010000008">
    <property type="protein sequence ID" value="KAI0514192.1"/>
    <property type="molecule type" value="Genomic_DNA"/>
</dbReference>
<accession>A0A8T3BLK4</accession>
<reference evidence="1" key="1">
    <citation type="journal article" date="2022" name="Front. Genet.">
        <title>Chromosome-Scale Assembly of the Dendrobium nobile Genome Provides Insights Into the Molecular Mechanism of the Biosynthesis of the Medicinal Active Ingredient of Dendrobium.</title>
        <authorList>
            <person name="Xu Q."/>
            <person name="Niu S.-C."/>
            <person name="Li K.-L."/>
            <person name="Zheng P.-J."/>
            <person name="Zhang X.-J."/>
            <person name="Jia Y."/>
            <person name="Liu Y."/>
            <person name="Niu Y.-X."/>
            <person name="Yu L.-H."/>
            <person name="Chen D.-F."/>
            <person name="Zhang G.-Q."/>
        </authorList>
    </citation>
    <scope>NUCLEOTIDE SEQUENCE</scope>
    <source>
        <tissue evidence="1">Leaf</tissue>
    </source>
</reference>
<name>A0A8T3BLK4_DENNO</name>
<gene>
    <name evidence="1" type="ORF">KFK09_010227</name>
</gene>
<keyword evidence="2" id="KW-1185">Reference proteome</keyword>
<dbReference type="AlphaFoldDB" id="A0A8T3BLK4"/>
<proteinExistence type="predicted"/>
<sequence length="49" mass="5554">MNTDQGAFNAVKVKILMIPPPTVSIMDHKEQLNRNMEETRVRSATTNIL</sequence>
<protein>
    <submittedName>
        <fullName evidence="1">Uncharacterized protein</fullName>
    </submittedName>
</protein>